<protein>
    <recommendedName>
        <fullName evidence="3">Ubiquitin 3 binding protein But2 C-terminal domain-containing protein</fullName>
    </recommendedName>
</protein>
<dbReference type="Proteomes" id="UP001175226">
    <property type="component" value="Unassembled WGS sequence"/>
</dbReference>
<organism evidence="1 2">
    <name type="scientific">Armillaria borealis</name>
    <dbReference type="NCBI Taxonomy" id="47425"/>
    <lineage>
        <taxon>Eukaryota</taxon>
        <taxon>Fungi</taxon>
        <taxon>Dikarya</taxon>
        <taxon>Basidiomycota</taxon>
        <taxon>Agaricomycotina</taxon>
        <taxon>Agaricomycetes</taxon>
        <taxon>Agaricomycetidae</taxon>
        <taxon>Agaricales</taxon>
        <taxon>Marasmiineae</taxon>
        <taxon>Physalacriaceae</taxon>
        <taxon>Armillaria</taxon>
    </lineage>
</organism>
<name>A0AA39JEJ9_9AGAR</name>
<accession>A0AA39JEJ9</accession>
<evidence type="ECO:0008006" key="3">
    <source>
        <dbReference type="Google" id="ProtNLM"/>
    </source>
</evidence>
<reference evidence="1" key="1">
    <citation type="submission" date="2023-06" db="EMBL/GenBank/DDBJ databases">
        <authorList>
            <consortium name="Lawrence Berkeley National Laboratory"/>
            <person name="Ahrendt S."/>
            <person name="Sahu N."/>
            <person name="Indic B."/>
            <person name="Wong-Bajracharya J."/>
            <person name="Merenyi Z."/>
            <person name="Ke H.-M."/>
            <person name="Monk M."/>
            <person name="Kocsube S."/>
            <person name="Drula E."/>
            <person name="Lipzen A."/>
            <person name="Balint B."/>
            <person name="Henrissat B."/>
            <person name="Andreopoulos B."/>
            <person name="Martin F.M."/>
            <person name="Harder C.B."/>
            <person name="Rigling D."/>
            <person name="Ford K.L."/>
            <person name="Foster G.D."/>
            <person name="Pangilinan J."/>
            <person name="Papanicolaou A."/>
            <person name="Barry K."/>
            <person name="LaButti K."/>
            <person name="Viragh M."/>
            <person name="Koriabine M."/>
            <person name="Yan M."/>
            <person name="Riley R."/>
            <person name="Champramary S."/>
            <person name="Plett K.L."/>
            <person name="Tsai I.J."/>
            <person name="Slot J."/>
            <person name="Sipos G."/>
            <person name="Plett J."/>
            <person name="Nagy L.G."/>
            <person name="Grigoriev I.V."/>
        </authorList>
    </citation>
    <scope>NUCLEOTIDE SEQUENCE</scope>
    <source>
        <strain evidence="1">FPL87.14</strain>
    </source>
</reference>
<gene>
    <name evidence="1" type="ORF">EV421DRAFT_1667209</name>
</gene>
<evidence type="ECO:0000313" key="2">
    <source>
        <dbReference type="Proteomes" id="UP001175226"/>
    </source>
</evidence>
<feature type="non-terminal residue" evidence="1">
    <location>
        <position position="1"/>
    </location>
</feature>
<dbReference type="AlphaFoldDB" id="A0AA39JEJ9"/>
<sequence length="104" mass="12180">VSTLAQFRAIDYGMERCEIHVRPESPINTKKLSYANRPALVSTVAQIRVDPSSAKEEVHWWQRFGCPWDELFTFELACFDMERLGDGAEDCWVEWWQNREGEDP</sequence>
<comment type="caution">
    <text evidence="1">The sequence shown here is derived from an EMBL/GenBank/DDBJ whole genome shotgun (WGS) entry which is preliminary data.</text>
</comment>
<feature type="non-terminal residue" evidence="1">
    <location>
        <position position="104"/>
    </location>
</feature>
<dbReference type="EMBL" id="JAUEPT010000030">
    <property type="protein sequence ID" value="KAK0441322.1"/>
    <property type="molecule type" value="Genomic_DNA"/>
</dbReference>
<keyword evidence="2" id="KW-1185">Reference proteome</keyword>
<proteinExistence type="predicted"/>
<evidence type="ECO:0000313" key="1">
    <source>
        <dbReference type="EMBL" id="KAK0441322.1"/>
    </source>
</evidence>